<dbReference type="RefSeq" id="WP_120681671.1">
    <property type="nucleotide sequence ID" value="NZ_RBAL01000012.1"/>
</dbReference>
<keyword evidence="2" id="KW-0808">Transferase</keyword>
<gene>
    <name evidence="2" type="ORF">D7294_19855</name>
</gene>
<keyword evidence="3" id="KW-1185">Reference proteome</keyword>
<evidence type="ECO:0000313" key="3">
    <source>
        <dbReference type="Proteomes" id="UP000272474"/>
    </source>
</evidence>
<dbReference type="EMBL" id="RBAL01000012">
    <property type="protein sequence ID" value="RKN39701.1"/>
    <property type="molecule type" value="Genomic_DNA"/>
</dbReference>
<evidence type="ECO:0000256" key="1">
    <source>
        <dbReference type="SAM" id="MobiDB-lite"/>
    </source>
</evidence>
<comment type="caution">
    <text evidence="2">The sequence shown here is derived from an EMBL/GenBank/DDBJ whole genome shotgun (WGS) entry which is preliminary data.</text>
</comment>
<organism evidence="2 3">
    <name type="scientific">Streptomyces hoynatensis</name>
    <dbReference type="NCBI Taxonomy" id="1141874"/>
    <lineage>
        <taxon>Bacteria</taxon>
        <taxon>Bacillati</taxon>
        <taxon>Actinomycetota</taxon>
        <taxon>Actinomycetes</taxon>
        <taxon>Kitasatosporales</taxon>
        <taxon>Streptomycetaceae</taxon>
        <taxon>Streptomyces</taxon>
    </lineage>
</organism>
<evidence type="ECO:0000313" key="2">
    <source>
        <dbReference type="EMBL" id="RKN39701.1"/>
    </source>
</evidence>
<proteinExistence type="predicted"/>
<dbReference type="Proteomes" id="UP000272474">
    <property type="component" value="Unassembled WGS sequence"/>
</dbReference>
<dbReference type="OrthoDB" id="279684at2"/>
<dbReference type="Pfam" id="PF08843">
    <property type="entry name" value="AbiEii"/>
    <property type="match status" value="1"/>
</dbReference>
<protein>
    <submittedName>
        <fullName evidence="2">Nucleotidyl transferase AbiEii/AbiGii toxin family protein</fullName>
    </submittedName>
</protein>
<dbReference type="InterPro" id="IPR014942">
    <property type="entry name" value="AbiEii"/>
</dbReference>
<reference evidence="2 3" key="1">
    <citation type="journal article" date="2014" name="Int. J. Syst. Evol. Microbiol.">
        <title>Streptomyces hoynatensis sp. nov., isolated from deep marine sediment.</title>
        <authorList>
            <person name="Veyisoglu A."/>
            <person name="Sahin N."/>
        </authorList>
    </citation>
    <scope>NUCLEOTIDE SEQUENCE [LARGE SCALE GENOMIC DNA]</scope>
    <source>
        <strain evidence="2 3">KCTC 29097</strain>
    </source>
</reference>
<sequence>MTPTPGEHGTWEGLWQHSPGLPHTPIDEESRRRWGLPRTLLPAPEGLRQPPVFDPALKQFGRAYRAGEPVFGDEAARRAWHRARRTALDLVLAGLSCGRWAPHLVLRGSVLMATWFGEAARDPGDLDFLVTPTGWAMDGPETTGLFGDLARDTEAAARAHGGVAIDAAGRVTEDIWTYDRVPGRRMVLPWTAPGTPGGTVQLDVVFNEPLPAAAEPTELRPLGDGPGAAVLAVSPGLSLAWKLLWLVTDAYPQGKDLYDAVLLAEQAPPSYELVRDAFLAAGCEGLRPPGDWWLAALSAGEGWEHFALDYPEVAAGAADCPDRLARALAPLLAEAGRPGDGAQDRWARWLEPLVRATRARAPADPASALGALAEGGRDGLAAAVVIVREILGREALGPEEALRAVVAGDERWAHWRDHPASWRFVLELIGP</sequence>
<name>A0A3A9YUC7_9ACTN</name>
<feature type="region of interest" description="Disordered" evidence="1">
    <location>
        <begin position="1"/>
        <end position="30"/>
    </location>
</feature>
<dbReference type="AlphaFoldDB" id="A0A3A9YUC7"/>
<accession>A0A3A9YUC7</accession>
<dbReference type="GO" id="GO:0016740">
    <property type="term" value="F:transferase activity"/>
    <property type="evidence" value="ECO:0007669"/>
    <property type="project" value="UniProtKB-KW"/>
</dbReference>